<sequence>MKKIQILLVAALLAFVPSTFAQKKAKAQDKDNTVVLYIARHGKTILNTMDRVQGWADTPLTPPGVEVAEFLGVGLKDVPFRAAYSSDLGRARQTARIVLDSKGQTDMKITEVPQIRETNFGSYEGDLNMRMWTDAAHYLHFKSQKDMMDAMKDDPGLLIKAINTFKELETLGIGENYNDVKTRGQKALREIAEEEAANGGGNILIVGHGMSIGVFLSDLDSFGKKPSAGHMGNAAVCKVIYKDGKFMLESFGDMSYVEAGKKLSGK</sequence>
<dbReference type="PANTHER" id="PTHR46517:SF1">
    <property type="entry name" value="FRUCTOSE-2,6-BISPHOSPHATASE TIGAR"/>
    <property type="match status" value="1"/>
</dbReference>
<dbReference type="InterPro" id="IPR051695">
    <property type="entry name" value="Phosphoglycerate_Mutase"/>
</dbReference>
<dbReference type="PANTHER" id="PTHR46517">
    <property type="entry name" value="FRUCTOSE-2,6-BISPHOSPHATASE TIGAR"/>
    <property type="match status" value="1"/>
</dbReference>
<organism evidence="6 7">
    <name type="scientific">Dysgonomonas capnocytophagoides</name>
    <dbReference type="NCBI Taxonomy" id="45254"/>
    <lineage>
        <taxon>Bacteria</taxon>
        <taxon>Pseudomonadati</taxon>
        <taxon>Bacteroidota</taxon>
        <taxon>Bacteroidia</taxon>
        <taxon>Bacteroidales</taxon>
        <taxon>Dysgonomonadaceae</taxon>
        <taxon>Dysgonomonas</taxon>
    </lineage>
</organism>
<evidence type="ECO:0000256" key="4">
    <source>
        <dbReference type="PIRSR" id="PIRSR613078-3"/>
    </source>
</evidence>
<evidence type="ECO:0000256" key="5">
    <source>
        <dbReference type="SAM" id="SignalP"/>
    </source>
</evidence>
<comment type="caution">
    <text evidence="6">The sequence shown here is derived from an EMBL/GenBank/DDBJ whole genome shotgun (WGS) entry which is preliminary data.</text>
</comment>
<keyword evidence="1" id="KW-0378">Hydrolase</keyword>
<feature type="active site" description="Tele-phosphohistidine intermediate" evidence="2">
    <location>
        <position position="41"/>
    </location>
</feature>
<feature type="signal peptide" evidence="5">
    <location>
        <begin position="1"/>
        <end position="21"/>
    </location>
</feature>
<name>A0A4Y8L927_9BACT</name>
<evidence type="ECO:0000313" key="6">
    <source>
        <dbReference type="EMBL" id="TFD97982.1"/>
    </source>
</evidence>
<protein>
    <submittedName>
        <fullName evidence="6">Histidine phosphatase family protein</fullName>
    </submittedName>
</protein>
<evidence type="ECO:0000256" key="1">
    <source>
        <dbReference type="ARBA" id="ARBA00022801"/>
    </source>
</evidence>
<dbReference type="Gene3D" id="3.40.50.1240">
    <property type="entry name" value="Phosphoglycerate mutase-like"/>
    <property type="match status" value="1"/>
</dbReference>
<evidence type="ECO:0000256" key="2">
    <source>
        <dbReference type="PIRSR" id="PIRSR613078-1"/>
    </source>
</evidence>
<reference evidence="6 7" key="1">
    <citation type="submission" date="2019-03" db="EMBL/GenBank/DDBJ databases">
        <title>San Antonio Military Medical Center submission to MRSN (WRAIR), pending publication.</title>
        <authorList>
            <person name="Blyth D.M."/>
            <person name="Mccarthy S.L."/>
            <person name="Schall S.E."/>
            <person name="Stam J.A."/>
            <person name="Ong A.C."/>
            <person name="Mcgann P.T."/>
        </authorList>
    </citation>
    <scope>NUCLEOTIDE SEQUENCE [LARGE SCALE GENOMIC DNA]</scope>
    <source>
        <strain evidence="6 7">MRSN571793</strain>
    </source>
</reference>
<dbReference type="RefSeq" id="WP_134435715.1">
    <property type="nucleotide sequence ID" value="NZ_SOML01000002.1"/>
</dbReference>
<dbReference type="AlphaFoldDB" id="A0A4Y8L927"/>
<proteinExistence type="predicted"/>
<dbReference type="OrthoDB" id="9781415at2"/>
<dbReference type="SMART" id="SM00855">
    <property type="entry name" value="PGAM"/>
    <property type="match status" value="1"/>
</dbReference>
<keyword evidence="7" id="KW-1185">Reference proteome</keyword>
<dbReference type="GO" id="GO:0004331">
    <property type="term" value="F:fructose-2,6-bisphosphate 2-phosphatase activity"/>
    <property type="evidence" value="ECO:0007669"/>
    <property type="project" value="TreeGrafter"/>
</dbReference>
<keyword evidence="5" id="KW-0732">Signal</keyword>
<accession>A0A4Y8L927</accession>
<dbReference type="GO" id="GO:0043456">
    <property type="term" value="P:regulation of pentose-phosphate shunt"/>
    <property type="evidence" value="ECO:0007669"/>
    <property type="project" value="TreeGrafter"/>
</dbReference>
<dbReference type="InterPro" id="IPR029033">
    <property type="entry name" value="His_PPase_superfam"/>
</dbReference>
<gene>
    <name evidence="6" type="ORF">E2605_05025</name>
</gene>
<dbReference type="GO" id="GO:0045820">
    <property type="term" value="P:negative regulation of glycolytic process"/>
    <property type="evidence" value="ECO:0007669"/>
    <property type="project" value="TreeGrafter"/>
</dbReference>
<feature type="binding site" evidence="3">
    <location>
        <begin position="40"/>
        <end position="47"/>
    </location>
    <ligand>
        <name>substrate</name>
    </ligand>
</feature>
<dbReference type="CDD" id="cd07067">
    <property type="entry name" value="HP_PGM_like"/>
    <property type="match status" value="1"/>
</dbReference>
<dbReference type="GO" id="GO:0005829">
    <property type="term" value="C:cytosol"/>
    <property type="evidence" value="ECO:0007669"/>
    <property type="project" value="TreeGrafter"/>
</dbReference>
<dbReference type="SUPFAM" id="SSF53254">
    <property type="entry name" value="Phosphoglycerate mutase-like"/>
    <property type="match status" value="1"/>
</dbReference>
<dbReference type="Pfam" id="PF00300">
    <property type="entry name" value="His_Phos_1"/>
    <property type="match status" value="1"/>
</dbReference>
<dbReference type="InterPro" id="IPR013078">
    <property type="entry name" value="His_Pase_superF_clade-1"/>
</dbReference>
<feature type="binding site" evidence="3">
    <location>
        <position position="90"/>
    </location>
    <ligand>
        <name>substrate</name>
    </ligand>
</feature>
<dbReference type="Proteomes" id="UP000297861">
    <property type="component" value="Unassembled WGS sequence"/>
</dbReference>
<feature type="active site" description="Proton donor/acceptor" evidence="2">
    <location>
        <position position="117"/>
    </location>
</feature>
<evidence type="ECO:0000256" key="3">
    <source>
        <dbReference type="PIRSR" id="PIRSR613078-2"/>
    </source>
</evidence>
<feature type="site" description="Transition state stabilizer" evidence="4">
    <location>
        <position position="208"/>
    </location>
</feature>
<dbReference type="EMBL" id="SOML01000002">
    <property type="protein sequence ID" value="TFD97982.1"/>
    <property type="molecule type" value="Genomic_DNA"/>
</dbReference>
<feature type="chain" id="PRO_5021417214" evidence="5">
    <location>
        <begin position="22"/>
        <end position="266"/>
    </location>
</feature>
<dbReference type="STRING" id="1121485.GCA_000426485_02463"/>
<evidence type="ECO:0000313" key="7">
    <source>
        <dbReference type="Proteomes" id="UP000297861"/>
    </source>
</evidence>